<gene>
    <name evidence="2" type="ORF">C0Q70_15379</name>
</gene>
<keyword evidence="1" id="KW-0472">Membrane</keyword>
<name>A0A2T7NUN4_POMCA</name>
<evidence type="ECO:0000256" key="1">
    <source>
        <dbReference type="SAM" id="Phobius"/>
    </source>
</evidence>
<organism evidence="2 3">
    <name type="scientific">Pomacea canaliculata</name>
    <name type="common">Golden apple snail</name>
    <dbReference type="NCBI Taxonomy" id="400727"/>
    <lineage>
        <taxon>Eukaryota</taxon>
        <taxon>Metazoa</taxon>
        <taxon>Spiralia</taxon>
        <taxon>Lophotrochozoa</taxon>
        <taxon>Mollusca</taxon>
        <taxon>Gastropoda</taxon>
        <taxon>Caenogastropoda</taxon>
        <taxon>Architaenioglossa</taxon>
        <taxon>Ampullarioidea</taxon>
        <taxon>Ampullariidae</taxon>
        <taxon>Pomacea</taxon>
    </lineage>
</organism>
<dbReference type="OrthoDB" id="6089410at2759"/>
<evidence type="ECO:0000313" key="2">
    <source>
        <dbReference type="EMBL" id="PVD24889.1"/>
    </source>
</evidence>
<dbReference type="EMBL" id="PZQS01000009">
    <property type="protein sequence ID" value="PVD24889.1"/>
    <property type="molecule type" value="Genomic_DNA"/>
</dbReference>
<evidence type="ECO:0000313" key="3">
    <source>
        <dbReference type="Proteomes" id="UP000245119"/>
    </source>
</evidence>
<sequence length="222" mass="24237">MSVRCCADAAVVLPGEHLRRAGQQPPRQTQDDMYLRVDIPLDIRLLLQIAIGSGRLCRALVASDSAVAVNVLVFFVPAVITVGLLVTNVVREKTVTAIPRTQLQLDSETEQTSRLPLALLALGTLTSCLTPFPAFVINTTRASGGCAFAECLRWAIPLTTISEWVLFAKAGLVPLVWLQAPDFKMALLGAFHHFRRVPTSDTRDLVDAEVRDEVDDAPFSDM</sequence>
<keyword evidence="1" id="KW-1133">Transmembrane helix</keyword>
<keyword evidence="3" id="KW-1185">Reference proteome</keyword>
<dbReference type="Proteomes" id="UP000245119">
    <property type="component" value="Linkage Group LG9"/>
</dbReference>
<proteinExistence type="predicted"/>
<protein>
    <submittedName>
        <fullName evidence="2">Uncharacterized protein</fullName>
    </submittedName>
</protein>
<keyword evidence="1" id="KW-0812">Transmembrane</keyword>
<reference evidence="2 3" key="1">
    <citation type="submission" date="2018-04" db="EMBL/GenBank/DDBJ databases">
        <title>The genome of golden apple snail Pomacea canaliculata provides insight into stress tolerance and invasive adaptation.</title>
        <authorList>
            <person name="Liu C."/>
            <person name="Liu B."/>
            <person name="Ren Y."/>
            <person name="Zhang Y."/>
            <person name="Wang H."/>
            <person name="Li S."/>
            <person name="Jiang F."/>
            <person name="Yin L."/>
            <person name="Zhang G."/>
            <person name="Qian W."/>
            <person name="Fan W."/>
        </authorList>
    </citation>
    <scope>NUCLEOTIDE SEQUENCE [LARGE SCALE GENOMIC DNA]</scope>
    <source>
        <strain evidence="2">SZHN2017</strain>
        <tissue evidence="2">Muscle</tissue>
    </source>
</reference>
<comment type="caution">
    <text evidence="2">The sequence shown here is derived from an EMBL/GenBank/DDBJ whole genome shotgun (WGS) entry which is preliminary data.</text>
</comment>
<feature type="transmembrane region" description="Helical" evidence="1">
    <location>
        <begin position="67"/>
        <end position="90"/>
    </location>
</feature>
<accession>A0A2T7NUN4</accession>
<dbReference type="AlphaFoldDB" id="A0A2T7NUN4"/>